<dbReference type="PANTHER" id="PTHR36529">
    <property type="entry name" value="SLL1095 PROTEIN"/>
    <property type="match status" value="1"/>
</dbReference>
<organism evidence="2 3">
    <name type="scientific">Teichococcus aestuarii</name>
    <dbReference type="NCBI Taxonomy" id="568898"/>
    <lineage>
        <taxon>Bacteria</taxon>
        <taxon>Pseudomonadati</taxon>
        <taxon>Pseudomonadota</taxon>
        <taxon>Alphaproteobacteria</taxon>
        <taxon>Acetobacterales</taxon>
        <taxon>Roseomonadaceae</taxon>
        <taxon>Roseomonas</taxon>
    </lineage>
</organism>
<evidence type="ECO:0000256" key="1">
    <source>
        <dbReference type="SAM" id="MobiDB-lite"/>
    </source>
</evidence>
<sequence>MHRDTVLIFAQAPRLGAVKRRLARGIGAMAALRFYRGQLAAVARAIGRDRRWRTLLATTPDGARARWPRGPATVPQGRGGLGERLDNATRPRRGRVVVVGSDIPGVTAADIAAAFRALGRADAVFGPAEDGGYWLAGLSARRPPRPFGRVRWSTEHALADTLANFTGRRIALLRTLRDVDTAEDLQALRARPGGFASLPVLPVKPASTRKAKRRKPR</sequence>
<evidence type="ECO:0008006" key="4">
    <source>
        <dbReference type="Google" id="ProtNLM"/>
    </source>
</evidence>
<comment type="caution">
    <text evidence="2">The sequence shown here is derived from an EMBL/GenBank/DDBJ whole genome shotgun (WGS) entry which is preliminary data.</text>
</comment>
<dbReference type="RefSeq" id="WP_109518858.1">
    <property type="nucleotide sequence ID" value="NZ_PDOA01000022.1"/>
</dbReference>
<dbReference type="Pfam" id="PF09837">
    <property type="entry name" value="DUF2064"/>
    <property type="match status" value="1"/>
</dbReference>
<reference evidence="3" key="1">
    <citation type="submission" date="2017-10" db="EMBL/GenBank/DDBJ databases">
        <authorList>
            <person name="Toshchakov S.V."/>
            <person name="Goeva M.A."/>
        </authorList>
    </citation>
    <scope>NUCLEOTIDE SEQUENCE [LARGE SCALE GENOMIC DNA]</scope>
    <source>
        <strain evidence="3">JR1/69-1-13</strain>
    </source>
</reference>
<dbReference type="SUPFAM" id="SSF53448">
    <property type="entry name" value="Nucleotide-diphospho-sugar transferases"/>
    <property type="match status" value="1"/>
</dbReference>
<gene>
    <name evidence="2" type="ORF">CR165_20735</name>
</gene>
<keyword evidence="3" id="KW-1185">Reference proteome</keyword>
<evidence type="ECO:0000313" key="2">
    <source>
        <dbReference type="EMBL" id="PWC26892.1"/>
    </source>
</evidence>
<evidence type="ECO:0000313" key="3">
    <source>
        <dbReference type="Proteomes" id="UP000245048"/>
    </source>
</evidence>
<dbReference type="InterPro" id="IPR029044">
    <property type="entry name" value="Nucleotide-diphossugar_trans"/>
</dbReference>
<feature type="region of interest" description="Disordered" evidence="1">
    <location>
        <begin position="63"/>
        <end position="86"/>
    </location>
</feature>
<accession>A0A2U1UZ11</accession>
<dbReference type="EMBL" id="PDOA01000022">
    <property type="protein sequence ID" value="PWC26892.1"/>
    <property type="molecule type" value="Genomic_DNA"/>
</dbReference>
<protein>
    <recommendedName>
        <fullName evidence="4">Glycosyltransferase</fullName>
    </recommendedName>
</protein>
<proteinExistence type="predicted"/>
<name>A0A2U1UZ11_9PROT</name>
<dbReference type="PANTHER" id="PTHR36529:SF1">
    <property type="entry name" value="GLYCOSYLTRANSFERASE"/>
    <property type="match status" value="1"/>
</dbReference>
<dbReference type="InterPro" id="IPR018641">
    <property type="entry name" value="Trfase_1_rSAM/seldom-assoc"/>
</dbReference>
<dbReference type="NCBIfam" id="TIGR04282">
    <property type="entry name" value="glyco_like_cofC"/>
    <property type="match status" value="1"/>
</dbReference>
<dbReference type="Proteomes" id="UP000245048">
    <property type="component" value="Unassembled WGS sequence"/>
</dbReference>
<dbReference type="OrthoDB" id="9798250at2"/>
<dbReference type="AlphaFoldDB" id="A0A2U1UZ11"/>
<dbReference type="Gene3D" id="3.90.550.10">
    <property type="entry name" value="Spore Coat Polysaccharide Biosynthesis Protein SpsA, Chain A"/>
    <property type="match status" value="1"/>
</dbReference>